<dbReference type="RefSeq" id="WP_011506987.1">
    <property type="nucleotide sequence ID" value="NC_007963.1"/>
</dbReference>
<feature type="transmembrane region" description="Helical" evidence="1">
    <location>
        <begin position="110"/>
        <end position="127"/>
    </location>
</feature>
<feature type="transmembrane region" description="Helical" evidence="1">
    <location>
        <begin position="193"/>
        <end position="213"/>
    </location>
</feature>
<dbReference type="EMBL" id="CP000285">
    <property type="protein sequence ID" value="ABE59041.1"/>
    <property type="molecule type" value="Genomic_DNA"/>
</dbReference>
<feature type="transmembrane region" description="Helical" evidence="1">
    <location>
        <begin position="314"/>
        <end position="335"/>
    </location>
</feature>
<dbReference type="KEGG" id="csa:Csal_1689"/>
<feature type="transmembrane region" description="Helical" evidence="1">
    <location>
        <begin position="158"/>
        <end position="186"/>
    </location>
</feature>
<dbReference type="AlphaFoldDB" id="Q1QWW7"/>
<gene>
    <name evidence="2" type="ordered locus">Csal_1689</name>
</gene>
<feature type="transmembrane region" description="Helical" evidence="1">
    <location>
        <begin position="27"/>
        <end position="48"/>
    </location>
</feature>
<evidence type="ECO:0000313" key="2">
    <source>
        <dbReference type="EMBL" id="ABE59041.1"/>
    </source>
</evidence>
<feature type="transmembrane region" description="Helical" evidence="1">
    <location>
        <begin position="264"/>
        <end position="282"/>
    </location>
</feature>
<feature type="transmembrane region" description="Helical" evidence="1">
    <location>
        <begin position="80"/>
        <end position="104"/>
    </location>
</feature>
<sequence>MTYFLAYSFLWLSAALSLCVKNTRGVSVLFYCAVSFLFYMASFLRWDVGTDWDGYYRFYGKLDNFDFVTQQGWWEPAYAFIAYFSNALGNGFTFFLFLISTMVAFGKLLIVRWVPGTALFVLLLFSVNFYDVFFVRQNVSAVFISVSLLFFIEKKYAGFLIFTLVATLFHYGALLVSLMGVGIAVFRAQKNVLKIFLSGVVIPIALVCAALIVKQKYGVYLAEKASDASKEGNFIRNFLKCFYWYAILFLSGKVSSLYDRQKDIFFLVYLIISLSLLGSLVSDVFTRLIIYVYPLIALIVSTAIVRSKVSKRSLYWQSLLVFIFAGLPLNFYMLISGYSDLYIPYETIWSNK</sequence>
<organism evidence="2 3">
    <name type="scientific">Chromohalobacter israelensis (strain ATCC BAA-138 / DSM 3043 / CIP 106854 / NCIMB 13768 / 1H11)</name>
    <name type="common">Chromohalobacter salexigens</name>
    <dbReference type="NCBI Taxonomy" id="290398"/>
    <lineage>
        <taxon>Bacteria</taxon>
        <taxon>Pseudomonadati</taxon>
        <taxon>Pseudomonadota</taxon>
        <taxon>Gammaproteobacteria</taxon>
        <taxon>Oceanospirillales</taxon>
        <taxon>Halomonadaceae</taxon>
        <taxon>Chromohalobacter</taxon>
    </lineage>
</organism>
<dbReference type="Proteomes" id="UP000000239">
    <property type="component" value="Chromosome"/>
</dbReference>
<reference evidence="2 3" key="1">
    <citation type="journal article" date="2011" name="Stand. Genomic Sci.">
        <title>Complete genome sequence of the halophilic and highly halotolerant Chromohalobacter salexigens type strain (1H11(T)).</title>
        <authorList>
            <person name="Copeland A."/>
            <person name="O'Connor K."/>
            <person name="Lucas S."/>
            <person name="Lapidus A."/>
            <person name="Berry K.W."/>
            <person name="Detter J.C."/>
            <person name="Del Rio T.G."/>
            <person name="Hammon N."/>
            <person name="Dalin E."/>
            <person name="Tice H."/>
            <person name="Pitluck S."/>
            <person name="Bruce D."/>
            <person name="Goodwin L."/>
            <person name="Han C."/>
            <person name="Tapia R."/>
            <person name="Saunders E."/>
            <person name="Schmutz J."/>
            <person name="Brettin T."/>
            <person name="Larimer F."/>
            <person name="Land M."/>
            <person name="Hauser L."/>
            <person name="Vargas C."/>
            <person name="Nieto J.J."/>
            <person name="Kyrpides N.C."/>
            <person name="Ivanova N."/>
            <person name="Goker M."/>
            <person name="Klenk H.P."/>
            <person name="Csonka L.N."/>
            <person name="Woyke T."/>
        </authorList>
    </citation>
    <scope>NUCLEOTIDE SEQUENCE [LARGE SCALE GENOMIC DNA]</scope>
    <source>
        <strain evidence="3">ATCC BAA-138 / DSM 3043 / CIP 106854 / NCIMB 13768 / 1H11</strain>
    </source>
</reference>
<dbReference type="InterPro" id="IPR049458">
    <property type="entry name" value="EpsG-like"/>
</dbReference>
<dbReference type="STRING" id="290398.Csal_1689"/>
<dbReference type="GeneID" id="95336074"/>
<proteinExistence type="predicted"/>
<keyword evidence="3" id="KW-1185">Reference proteome</keyword>
<evidence type="ECO:0000313" key="3">
    <source>
        <dbReference type="Proteomes" id="UP000000239"/>
    </source>
</evidence>
<evidence type="ECO:0000256" key="1">
    <source>
        <dbReference type="SAM" id="Phobius"/>
    </source>
</evidence>
<name>Q1QWW7_CHRI1</name>
<dbReference type="HOGENOM" id="CLU_731443_0_0_6"/>
<dbReference type="OrthoDB" id="5373240at2"/>
<dbReference type="Pfam" id="PF14897">
    <property type="entry name" value="EpsG"/>
    <property type="match status" value="1"/>
</dbReference>
<keyword evidence="1" id="KW-0472">Membrane</keyword>
<accession>Q1QWW7</accession>
<keyword evidence="1" id="KW-0812">Transmembrane</keyword>
<keyword evidence="1" id="KW-1133">Transmembrane helix</keyword>
<feature type="transmembrane region" description="Helical" evidence="1">
    <location>
        <begin position="233"/>
        <end position="252"/>
    </location>
</feature>
<protein>
    <submittedName>
        <fullName evidence="2">Uncharacterized protein</fullName>
    </submittedName>
</protein>
<feature type="transmembrane region" description="Helical" evidence="1">
    <location>
        <begin position="288"/>
        <end position="305"/>
    </location>
</feature>